<reference evidence="5 6" key="1">
    <citation type="submission" date="2013-08" db="EMBL/GenBank/DDBJ databases">
        <authorList>
            <person name="Durkin A.S."/>
            <person name="Haft D.R."/>
            <person name="McCorrison J."/>
            <person name="Torralba M."/>
            <person name="Gillis M."/>
            <person name="Haft D.H."/>
            <person name="Methe B."/>
            <person name="Sutton G."/>
            <person name="Nelson K.E."/>
        </authorList>
    </citation>
    <scope>NUCLEOTIDE SEQUENCE [LARGE SCALE GENOMIC DNA]</scope>
    <source>
        <strain evidence="4 6">ATCC 35536</strain>
        <strain evidence="3 5">VPI DR56BR1116</strain>
    </source>
</reference>
<evidence type="ECO:0000313" key="6">
    <source>
        <dbReference type="Proteomes" id="UP000016646"/>
    </source>
</evidence>
<dbReference type="OrthoDB" id="304612at2"/>
<feature type="region of interest" description="Disordered" evidence="1">
    <location>
        <begin position="602"/>
        <end position="633"/>
    </location>
</feature>
<evidence type="ECO:0000313" key="4">
    <source>
        <dbReference type="EMBL" id="ERK03437.1"/>
    </source>
</evidence>
<evidence type="ECO:0000313" key="5">
    <source>
        <dbReference type="Proteomes" id="UP000016412"/>
    </source>
</evidence>
<evidence type="ECO:0000256" key="1">
    <source>
        <dbReference type="SAM" id="MobiDB-lite"/>
    </source>
</evidence>
<evidence type="ECO:0000256" key="2">
    <source>
        <dbReference type="SAM" id="SignalP"/>
    </source>
</evidence>
<sequence>MKKIIINFFIVSIFVSLSLSAADGVMWGEKDIRVVKTQWFDIIYAPDSARSAEHLARHADAIYEDVCAYLETEQWKRFPVVIASAQDEFNAYYSPACYDTIVMYDTPVTKKIAVASDDFLSTFRHELTHAVSYNMKNAFWRGIGAVFGDVVNPAYLFITRSRTEGVAVASESAGGEGRLNDPYSAQTVRQAKIESAFPSHADIYGSRDIYPYDTNYHFGAAFENWIQKTYGMKNYARFLYKCVNFQTIHASAAFKSVYGISVKEAWKHFYDSIVVPASAAQYPDPLVKGGCKDYFSGTDKRSKENARASRYASLVSCSAGFGFTDDAAGSFYFSKWDAERRCYDRVKKICTVKNLRHTSLSTDGEYAAFSVMSERHAVPKSEVHIVNMKSRSRYTMSETGLRDAAVVLWNGAYYLAAIKTKSQQSTLTVYKLDKRADGKVRGASLIASRPLARGDVAFTPKDAGGGEIVYVCKSGMHRSIRLYSIADGTEKVYDAPYDRMVIGDVSLANSANAKKVFTFSWAAEDTMPRFGKLIINNSDDERRDSAVMLLQTDDVSGGVYNPVMLQNGSIAYTGHFFRDNRLLTAENDSMAMRKIELDAKRERVEKSDTDKARSAEAADNVQSEEQAAGNRDAQTIFARSKKYNPLDYYKRGIFLPVGIASTYGHNARGDVTSMLLPLGLTYASNNPWSSKIAIVSGGYSILSNSGAIETRFQSGTATSLFKYSLSDQIEFDRRGFKQTAHTVNLSSAIPVGRISRLTFGNDAHIFAGRQSRTEFPKGFTSLFGILEDDDALPMFIAINKLSVGYSNIYKTGAGVYERAGFAAGALYIAKYESEPGTPFSQDKVYQNISVNAALRLPRLLPYVCRYDYTYNFPFALGTQLFPNKSTFIKNTAEIILFAGEVQKAIPLFYVNRWALRASYTGRFDYTGGTSWDFFDTPHLVRNLFSGEMRYCDSAVLSASLTFTPNFGAAATPLLTSTLRAGLRYVIRETKKQNYFAFEFGWNLAY</sequence>
<comment type="caution">
    <text evidence="3">The sequence shown here is derived from an EMBL/GenBank/DDBJ whole genome shotgun (WGS) entry which is preliminary data.</text>
</comment>
<dbReference type="STRING" id="1125725.HMPREF1325_0494"/>
<keyword evidence="6" id="KW-1185">Reference proteome</keyword>
<organism evidence="3 5">
    <name type="scientific">Treponema socranskii subsp. socranskii VPI DR56BR1116 = ATCC 35536</name>
    <dbReference type="NCBI Taxonomy" id="1125725"/>
    <lineage>
        <taxon>Bacteria</taxon>
        <taxon>Pseudomonadati</taxon>
        <taxon>Spirochaetota</taxon>
        <taxon>Spirochaetia</taxon>
        <taxon>Spirochaetales</taxon>
        <taxon>Treponemataceae</taxon>
        <taxon>Treponema</taxon>
    </lineage>
</organism>
<dbReference type="PATRIC" id="fig|1125725.3.peg.1934"/>
<keyword evidence="2" id="KW-0732">Signal</keyword>
<feature type="signal peptide" evidence="2">
    <location>
        <begin position="1"/>
        <end position="21"/>
    </location>
</feature>
<feature type="compositionally biased region" description="Basic and acidic residues" evidence="1">
    <location>
        <begin position="602"/>
        <end position="616"/>
    </location>
</feature>
<name>U2KYB0_TRESO</name>
<protein>
    <submittedName>
        <fullName evidence="3">Peptidase MA family protein</fullName>
    </submittedName>
</protein>
<dbReference type="Proteomes" id="UP000016646">
    <property type="component" value="Unassembled WGS sequence"/>
</dbReference>
<feature type="chain" id="PRO_5004629694" evidence="2">
    <location>
        <begin position="22"/>
        <end position="1005"/>
    </location>
</feature>
<dbReference type="Proteomes" id="UP000016412">
    <property type="component" value="Unassembled WGS sequence"/>
</dbReference>
<gene>
    <name evidence="4" type="ORF">HMPREF0860_2040</name>
    <name evidence="3" type="ORF">HMPREF1325_0494</name>
</gene>
<dbReference type="AlphaFoldDB" id="U2KYB0"/>
<accession>U2KYB0</accession>
<evidence type="ECO:0000313" key="3">
    <source>
        <dbReference type="EMBL" id="ERF60123.1"/>
    </source>
</evidence>
<dbReference type="EMBL" id="AUZJ01000048">
    <property type="protein sequence ID" value="ERF60123.1"/>
    <property type="molecule type" value="Genomic_DNA"/>
</dbReference>
<dbReference type="RefSeq" id="WP_021330921.1">
    <property type="nucleotide sequence ID" value="NZ_AUZJ01000048.1"/>
</dbReference>
<dbReference type="EMBL" id="AVQI01000033">
    <property type="protein sequence ID" value="ERK03437.1"/>
    <property type="molecule type" value="Genomic_DNA"/>
</dbReference>
<proteinExistence type="predicted"/>
<dbReference type="eggNOG" id="COG0823">
    <property type="taxonomic scope" value="Bacteria"/>
</dbReference>